<protein>
    <recommendedName>
        <fullName evidence="1">Bulb-type lectin domain-containing protein</fullName>
    </recommendedName>
</protein>
<reference evidence="2" key="1">
    <citation type="submission" date="2022-03" db="EMBL/GenBank/DDBJ databases">
        <title>A functionally conserved STORR gene fusion in Papaver species that diverged 16.8 million years ago.</title>
        <authorList>
            <person name="Catania T."/>
        </authorList>
    </citation>
    <scope>NUCLEOTIDE SEQUENCE</scope>
    <source>
        <strain evidence="2">S-191538</strain>
    </source>
</reference>
<sequence length="364" mass="40269">MGMDRLLGGPFGVSITRWVWAANLDRPAGDKAKLVFGRSGNLELVNADGRICWQTNTSNKGVVDIKLLPNGNLVLLDENGGFVWQSFHYPTDTLLVGQNLGAGVSSTNKIVNGDYSMVFKSKKTLSLFYNPKSKSSSSPKPLNYYDVATGVGNNISFAIIKYGAYNELGVSTEYLHYQLAYPKYNGTLSMLRLGSNGNLYIYTHYELPINRYVAWEKTYAAFSSEGRTSVTECLLPTKCGSFGLCEDNQCVACPTPKGLIGWDKKCQLPSIPSCNVSVANVDYFKVDDVVDYRRPLDLVNGEKPMKVKECMKKCSDDCQCVGFFYKNVGSKCLLVTQLNTLSKIQYSVFSTSKGLMDAYVKYAK</sequence>
<evidence type="ECO:0000259" key="1">
    <source>
        <dbReference type="PROSITE" id="PS50927"/>
    </source>
</evidence>
<dbReference type="PROSITE" id="PS50927">
    <property type="entry name" value="BULB_LECTIN"/>
    <property type="match status" value="1"/>
</dbReference>
<evidence type="ECO:0000313" key="2">
    <source>
        <dbReference type="EMBL" id="MCL7029344.1"/>
    </source>
</evidence>
<evidence type="ECO:0000313" key="3">
    <source>
        <dbReference type="Proteomes" id="UP001177140"/>
    </source>
</evidence>
<dbReference type="Proteomes" id="UP001177140">
    <property type="component" value="Unassembled WGS sequence"/>
</dbReference>
<feature type="domain" description="Bulb-type lectin" evidence="1">
    <location>
        <begin position="1"/>
        <end position="88"/>
    </location>
</feature>
<dbReference type="CDD" id="cd00028">
    <property type="entry name" value="B_lectin"/>
    <property type="match status" value="1"/>
</dbReference>
<dbReference type="InterPro" id="IPR003609">
    <property type="entry name" value="Pan_app"/>
</dbReference>
<dbReference type="InterPro" id="IPR001480">
    <property type="entry name" value="Bulb-type_lectin_dom"/>
</dbReference>
<dbReference type="EMBL" id="JAJJMA010089326">
    <property type="protein sequence ID" value="MCL7029344.1"/>
    <property type="molecule type" value="Genomic_DNA"/>
</dbReference>
<dbReference type="InterPro" id="IPR036426">
    <property type="entry name" value="Bulb-type_lectin_dom_sf"/>
</dbReference>
<proteinExistence type="predicted"/>
<dbReference type="SUPFAM" id="SSF51110">
    <property type="entry name" value="alpha-D-mannose-specific plant lectins"/>
    <property type="match status" value="1"/>
</dbReference>
<accession>A0AA41V2V6</accession>
<keyword evidence="3" id="KW-1185">Reference proteome</keyword>
<dbReference type="Pfam" id="PF01453">
    <property type="entry name" value="B_lectin"/>
    <property type="match status" value="1"/>
</dbReference>
<gene>
    <name evidence="2" type="ORF">MKW94_026790</name>
</gene>
<dbReference type="Pfam" id="PF08276">
    <property type="entry name" value="PAN_2"/>
    <property type="match status" value="1"/>
</dbReference>
<dbReference type="AlphaFoldDB" id="A0AA41V2V6"/>
<dbReference type="Gene3D" id="2.90.10.10">
    <property type="entry name" value="Bulb-type lectin domain"/>
    <property type="match status" value="1"/>
</dbReference>
<organism evidence="2 3">
    <name type="scientific">Papaver nudicaule</name>
    <name type="common">Iceland poppy</name>
    <dbReference type="NCBI Taxonomy" id="74823"/>
    <lineage>
        <taxon>Eukaryota</taxon>
        <taxon>Viridiplantae</taxon>
        <taxon>Streptophyta</taxon>
        <taxon>Embryophyta</taxon>
        <taxon>Tracheophyta</taxon>
        <taxon>Spermatophyta</taxon>
        <taxon>Magnoliopsida</taxon>
        <taxon>Ranunculales</taxon>
        <taxon>Papaveraceae</taxon>
        <taxon>Papaveroideae</taxon>
        <taxon>Papaver</taxon>
    </lineage>
</organism>
<dbReference type="PANTHER" id="PTHR32444">
    <property type="entry name" value="BULB-TYPE LECTIN DOMAIN-CONTAINING PROTEIN"/>
    <property type="match status" value="1"/>
</dbReference>
<dbReference type="PANTHER" id="PTHR32444:SF10">
    <property type="entry name" value="CURCULIN-LIKE (MANNOSE-BINDING) LECTIN FAMILY PROTEIN-RELATED"/>
    <property type="match status" value="1"/>
</dbReference>
<dbReference type="SMART" id="SM00108">
    <property type="entry name" value="B_lectin"/>
    <property type="match status" value="1"/>
</dbReference>
<name>A0AA41V2V6_PAPNU</name>
<comment type="caution">
    <text evidence="2">The sequence shown here is derived from an EMBL/GenBank/DDBJ whole genome shotgun (WGS) entry which is preliminary data.</text>
</comment>